<evidence type="ECO:0000256" key="2">
    <source>
        <dbReference type="ARBA" id="ARBA00009533"/>
    </source>
</evidence>
<dbReference type="AlphaFoldDB" id="A0A2P8HB71"/>
<dbReference type="InterPro" id="IPR021115">
    <property type="entry name" value="Pyridoxal-P_BS"/>
</dbReference>
<protein>
    <submittedName>
        <fullName evidence="8">L-histidine carboxy-lyase (Histamine-forming)</fullName>
    </submittedName>
</protein>
<evidence type="ECO:0000256" key="6">
    <source>
        <dbReference type="PIRSR" id="PIRSR602129-50"/>
    </source>
</evidence>
<dbReference type="Gene3D" id="3.40.640.10">
    <property type="entry name" value="Type I PLP-dependent aspartate aminotransferase-like (Major domain)"/>
    <property type="match status" value="1"/>
</dbReference>
<evidence type="ECO:0000256" key="3">
    <source>
        <dbReference type="ARBA" id="ARBA00022793"/>
    </source>
</evidence>
<dbReference type="PANTHER" id="PTHR46101:SF2">
    <property type="entry name" value="SERINE DECARBOXYLASE"/>
    <property type="match status" value="1"/>
</dbReference>
<dbReference type="EMBL" id="PYAW01000008">
    <property type="protein sequence ID" value="PSL43476.1"/>
    <property type="molecule type" value="Genomic_DNA"/>
</dbReference>
<gene>
    <name evidence="8" type="ORF">CLV51_108166</name>
</gene>
<comment type="cofactor">
    <cofactor evidence="1 6 7">
        <name>pyridoxal 5'-phosphate</name>
        <dbReference type="ChEBI" id="CHEBI:597326"/>
    </cofactor>
</comment>
<evidence type="ECO:0000256" key="7">
    <source>
        <dbReference type="RuleBase" id="RU000382"/>
    </source>
</evidence>
<organism evidence="8 9">
    <name type="scientific">Chitinophaga niastensis</name>
    <dbReference type="NCBI Taxonomy" id="536980"/>
    <lineage>
        <taxon>Bacteria</taxon>
        <taxon>Pseudomonadati</taxon>
        <taxon>Bacteroidota</taxon>
        <taxon>Chitinophagia</taxon>
        <taxon>Chitinophagales</taxon>
        <taxon>Chitinophagaceae</taxon>
        <taxon>Chitinophaga</taxon>
    </lineage>
</organism>
<dbReference type="Proteomes" id="UP000240971">
    <property type="component" value="Unassembled WGS sequence"/>
</dbReference>
<feature type="modified residue" description="N6-(pyridoxal phosphate)lysine" evidence="6">
    <location>
        <position position="234"/>
    </location>
</feature>
<evidence type="ECO:0000256" key="1">
    <source>
        <dbReference type="ARBA" id="ARBA00001933"/>
    </source>
</evidence>
<dbReference type="PROSITE" id="PS00392">
    <property type="entry name" value="DDC_GAD_HDC_YDC"/>
    <property type="match status" value="1"/>
</dbReference>
<name>A0A2P8HB71_CHINA</name>
<dbReference type="GO" id="GO:0019752">
    <property type="term" value="P:carboxylic acid metabolic process"/>
    <property type="evidence" value="ECO:0007669"/>
    <property type="project" value="InterPro"/>
</dbReference>
<dbReference type="OrthoDB" id="9803665at2"/>
<dbReference type="PANTHER" id="PTHR46101">
    <property type="match status" value="1"/>
</dbReference>
<dbReference type="InterPro" id="IPR002129">
    <property type="entry name" value="PyrdxlP-dep_de-COase"/>
</dbReference>
<comment type="caution">
    <text evidence="8">The sequence shown here is derived from an EMBL/GenBank/DDBJ whole genome shotgun (WGS) entry which is preliminary data.</text>
</comment>
<evidence type="ECO:0000313" key="8">
    <source>
        <dbReference type="EMBL" id="PSL43476.1"/>
    </source>
</evidence>
<proteinExistence type="inferred from homology"/>
<keyword evidence="3" id="KW-0210">Decarboxylase</keyword>
<dbReference type="RefSeq" id="WP_106531077.1">
    <property type="nucleotide sequence ID" value="NZ_PYAW01000008.1"/>
</dbReference>
<evidence type="ECO:0000256" key="4">
    <source>
        <dbReference type="ARBA" id="ARBA00022898"/>
    </source>
</evidence>
<accession>A0A2P8HB71</accession>
<dbReference type="InterPro" id="IPR015424">
    <property type="entry name" value="PyrdxlP-dep_Trfase"/>
</dbReference>
<keyword evidence="9" id="KW-1185">Reference proteome</keyword>
<keyword evidence="5 7" id="KW-0456">Lyase</keyword>
<reference evidence="8 9" key="1">
    <citation type="submission" date="2018-03" db="EMBL/GenBank/DDBJ databases">
        <title>Genomic Encyclopedia of Archaeal and Bacterial Type Strains, Phase II (KMG-II): from individual species to whole genera.</title>
        <authorList>
            <person name="Goeker M."/>
        </authorList>
    </citation>
    <scope>NUCLEOTIDE SEQUENCE [LARGE SCALE GENOMIC DNA]</scope>
    <source>
        <strain evidence="8 9">DSM 24859</strain>
    </source>
</reference>
<dbReference type="GO" id="GO:0030170">
    <property type="term" value="F:pyridoxal phosphate binding"/>
    <property type="evidence" value="ECO:0007669"/>
    <property type="project" value="InterPro"/>
</dbReference>
<sequence length="376" mass="41815">MKEYRLPAADATQLNDLLTQVQTCTKDFLGYPVSKDFDYSPLLPFLQYPLNNLGDPFVSSTYTVGSREMEKFVVEFFARLFRAPADDWWGYVTNGGSEGNLYGLYLARELYPKGMVYYSEATHYSVQKNLHLLNMPGIIIRTLPNGEIDYEDLADTMRMNRHLPAIMLANIGTTMTEARDDVGRIKGILKDLAIRHHYIHADGALSGSYSAFLDPRPAFDFADGADSIAISGHKFIGSPIPCGVVVAKKSNRDRIARSVAYIGSMDTTITGSRNGHSPLFLWYALKSLGLAGLKERARHSLSIAAYAVARLNENGIPAWRNPNSITVVFPDPAGSIRRKWQLASESGWSHIICMPNVSKEQIDEFVAMMVAEEMAV</sequence>
<dbReference type="InterPro" id="IPR051151">
    <property type="entry name" value="Group_II_Decarboxylase"/>
</dbReference>
<comment type="similarity">
    <text evidence="2 7">Belongs to the group II decarboxylase family.</text>
</comment>
<keyword evidence="4 6" id="KW-0663">Pyridoxal phosphate</keyword>
<evidence type="ECO:0000256" key="5">
    <source>
        <dbReference type="ARBA" id="ARBA00023239"/>
    </source>
</evidence>
<dbReference type="NCBIfam" id="NF002748">
    <property type="entry name" value="PRK02769.1"/>
    <property type="match status" value="1"/>
</dbReference>
<dbReference type="SUPFAM" id="SSF53383">
    <property type="entry name" value="PLP-dependent transferases"/>
    <property type="match status" value="1"/>
</dbReference>
<dbReference type="GO" id="GO:0016831">
    <property type="term" value="F:carboxy-lyase activity"/>
    <property type="evidence" value="ECO:0007669"/>
    <property type="project" value="UniProtKB-KW"/>
</dbReference>
<dbReference type="Pfam" id="PF00282">
    <property type="entry name" value="Pyridoxal_deC"/>
    <property type="match status" value="1"/>
</dbReference>
<dbReference type="InterPro" id="IPR015421">
    <property type="entry name" value="PyrdxlP-dep_Trfase_major"/>
</dbReference>
<evidence type="ECO:0000313" key="9">
    <source>
        <dbReference type="Proteomes" id="UP000240971"/>
    </source>
</evidence>